<dbReference type="OrthoDB" id="9978888at2"/>
<organism evidence="1 2">
    <name type="scientific">Clostridium magnum DSM 2767</name>
    <dbReference type="NCBI Taxonomy" id="1121326"/>
    <lineage>
        <taxon>Bacteria</taxon>
        <taxon>Bacillati</taxon>
        <taxon>Bacillota</taxon>
        <taxon>Clostridia</taxon>
        <taxon>Eubacteriales</taxon>
        <taxon>Clostridiaceae</taxon>
        <taxon>Clostridium</taxon>
    </lineage>
</organism>
<protein>
    <submittedName>
        <fullName evidence="1">Uncharacterized protein</fullName>
    </submittedName>
</protein>
<dbReference type="AlphaFoldDB" id="A0A162QG19"/>
<dbReference type="RefSeq" id="WP_066630943.1">
    <property type="nucleotide sequence ID" value="NZ_FQXL01000046.1"/>
</dbReference>
<dbReference type="STRING" id="1121326.CLMAG_61520"/>
<dbReference type="PATRIC" id="fig|1121326.3.peg.6218"/>
<proteinExistence type="predicted"/>
<comment type="caution">
    <text evidence="1">The sequence shown here is derived from an EMBL/GenBank/DDBJ whole genome shotgun (WGS) entry which is preliminary data.</text>
</comment>
<name>A0A162QG19_9CLOT</name>
<evidence type="ECO:0000313" key="1">
    <source>
        <dbReference type="EMBL" id="KZL88497.1"/>
    </source>
</evidence>
<dbReference type="Proteomes" id="UP000076603">
    <property type="component" value="Unassembled WGS sequence"/>
</dbReference>
<reference evidence="1 2" key="1">
    <citation type="submission" date="2016-04" db="EMBL/GenBank/DDBJ databases">
        <title>Genome sequence of Clostridium magnum DSM 2767.</title>
        <authorList>
            <person name="Poehlein A."/>
            <person name="Uhlig R."/>
            <person name="Fischer R."/>
            <person name="Bahl H."/>
            <person name="Daniel R."/>
        </authorList>
    </citation>
    <scope>NUCLEOTIDE SEQUENCE [LARGE SCALE GENOMIC DNA]</scope>
    <source>
        <strain evidence="1 2">DSM 2767</strain>
    </source>
</reference>
<gene>
    <name evidence="1" type="ORF">CLMAG_61520</name>
</gene>
<accession>A0A162QG19</accession>
<dbReference type="EMBL" id="LWAE01000017">
    <property type="protein sequence ID" value="KZL88497.1"/>
    <property type="molecule type" value="Genomic_DNA"/>
</dbReference>
<keyword evidence="2" id="KW-1185">Reference proteome</keyword>
<sequence>MIIKSLEGQVFNVVVDELYLKPTYRDDSVCSWTICSNEKNQELVLGVYSKKRIAGQMLHILELCANKLIETSLISEEQLCQDIYFQAMERLNKAKIAYMRGEVK</sequence>
<evidence type="ECO:0000313" key="2">
    <source>
        <dbReference type="Proteomes" id="UP000076603"/>
    </source>
</evidence>